<comment type="caution">
    <text evidence="1">The sequence shown here is derived from an EMBL/GenBank/DDBJ whole genome shotgun (WGS) entry which is preliminary data.</text>
</comment>
<protein>
    <submittedName>
        <fullName evidence="1">Uncharacterized protein</fullName>
    </submittedName>
</protein>
<reference evidence="1" key="1">
    <citation type="submission" date="2021-02" db="EMBL/GenBank/DDBJ databases">
        <authorList>
            <person name="Nowell W R."/>
        </authorList>
    </citation>
    <scope>NUCLEOTIDE SEQUENCE</scope>
</reference>
<dbReference type="AlphaFoldDB" id="A0A820PBG0"/>
<proteinExistence type="predicted"/>
<keyword evidence="2" id="KW-1185">Reference proteome</keyword>
<organism evidence="1 2">
    <name type="scientific">Rotaria magnacalcarata</name>
    <dbReference type="NCBI Taxonomy" id="392030"/>
    <lineage>
        <taxon>Eukaryota</taxon>
        <taxon>Metazoa</taxon>
        <taxon>Spiralia</taxon>
        <taxon>Gnathifera</taxon>
        <taxon>Rotifera</taxon>
        <taxon>Eurotatoria</taxon>
        <taxon>Bdelloidea</taxon>
        <taxon>Philodinida</taxon>
        <taxon>Philodinidae</taxon>
        <taxon>Rotaria</taxon>
    </lineage>
</organism>
<evidence type="ECO:0000313" key="1">
    <source>
        <dbReference type="EMBL" id="CAF4399504.1"/>
    </source>
</evidence>
<accession>A0A820PBG0</accession>
<sequence length="55" mass="6013">MASATTSDENIDDEIMGQMVTSLKASTAEDRKKIADYLQENGVAGYAQFLKGRLE</sequence>
<evidence type="ECO:0000313" key="2">
    <source>
        <dbReference type="Proteomes" id="UP000663866"/>
    </source>
</evidence>
<dbReference type="EMBL" id="CAJOBG010040546">
    <property type="protein sequence ID" value="CAF4399504.1"/>
    <property type="molecule type" value="Genomic_DNA"/>
</dbReference>
<dbReference type="Proteomes" id="UP000663866">
    <property type="component" value="Unassembled WGS sequence"/>
</dbReference>
<name>A0A820PBG0_9BILA</name>
<gene>
    <name evidence="1" type="ORF">OVN521_LOCUS34793</name>
</gene>
<feature type="non-terminal residue" evidence="1">
    <location>
        <position position="55"/>
    </location>
</feature>